<proteinExistence type="inferred from homology"/>
<dbReference type="InterPro" id="IPR029063">
    <property type="entry name" value="SAM-dependent_MTases_sf"/>
</dbReference>
<accession>A0A075GXB8</accession>
<dbReference type="PRINTS" id="PR02008">
    <property type="entry name" value="RCMTFAMILY"/>
</dbReference>
<evidence type="ECO:0000256" key="5">
    <source>
        <dbReference type="ARBA" id="ARBA00022884"/>
    </source>
</evidence>
<dbReference type="PANTHER" id="PTHR22808">
    <property type="entry name" value="NCL1 YEAST -RELATED NOL1/NOP2/FMU SUN DOMAIN-CONTAINING"/>
    <property type="match status" value="1"/>
</dbReference>
<dbReference type="PROSITE" id="PS51686">
    <property type="entry name" value="SAM_MT_RSMB_NOP"/>
    <property type="match status" value="1"/>
</dbReference>
<keyword evidence="2 6" id="KW-0489">Methyltransferase</keyword>
<feature type="binding site" evidence="6">
    <location>
        <begin position="129"/>
        <end position="135"/>
    </location>
    <ligand>
        <name>S-adenosyl-L-methionine</name>
        <dbReference type="ChEBI" id="CHEBI:59789"/>
    </ligand>
</feature>
<dbReference type="Gene3D" id="3.40.50.150">
    <property type="entry name" value="Vaccinia Virus protein VP39"/>
    <property type="match status" value="1"/>
</dbReference>
<keyword evidence="4 6" id="KW-0949">S-adenosyl-L-methionine</keyword>
<gene>
    <name evidence="8" type="primary">NCL1</name>
    <name evidence="8" type="synonym">TRM4</name>
</gene>
<dbReference type="GO" id="GO:0008173">
    <property type="term" value="F:RNA methyltransferase activity"/>
    <property type="evidence" value="ECO:0007669"/>
    <property type="project" value="InterPro"/>
</dbReference>
<protein>
    <submittedName>
        <fullName evidence="8">S-adenosyl-L-methionine-dependent methyltransferase superfamily protein (NCL1, TRM4)</fullName>
        <ecNumber evidence="8">2.1.1.202</ecNumber>
    </submittedName>
</protein>
<dbReference type="Pfam" id="PF01189">
    <property type="entry name" value="Methyltr_RsmB-F"/>
    <property type="match status" value="1"/>
</dbReference>
<dbReference type="CDD" id="cd02440">
    <property type="entry name" value="AdoMet_MTases"/>
    <property type="match status" value="1"/>
</dbReference>
<organism evidence="8">
    <name type="scientific">uncultured marine group II/III euryarchaeote KM3_192_B10</name>
    <dbReference type="NCBI Taxonomy" id="1457963"/>
    <lineage>
        <taxon>Archaea</taxon>
        <taxon>Methanobacteriati</taxon>
        <taxon>Methanobacteriota</taxon>
        <taxon>environmental samples</taxon>
    </lineage>
</organism>
<name>A0A075GXB8_9EURY</name>
<comment type="similarity">
    <text evidence="1 6">Belongs to the class I-like SAM-binding methyltransferase superfamily. RsmB/NOP family.</text>
</comment>
<evidence type="ECO:0000259" key="7">
    <source>
        <dbReference type="PROSITE" id="PS51686"/>
    </source>
</evidence>
<dbReference type="EMBL" id="KF900769">
    <property type="protein sequence ID" value="AIF06433.1"/>
    <property type="molecule type" value="Genomic_DNA"/>
</dbReference>
<dbReference type="GO" id="GO:0003723">
    <property type="term" value="F:RNA binding"/>
    <property type="evidence" value="ECO:0007669"/>
    <property type="project" value="UniProtKB-UniRule"/>
</dbReference>
<keyword evidence="5 6" id="KW-0694">RNA-binding</keyword>
<dbReference type="SUPFAM" id="SSF53335">
    <property type="entry name" value="S-adenosyl-L-methionine-dependent methyltransferases"/>
    <property type="match status" value="1"/>
</dbReference>
<feature type="binding site" evidence="6">
    <location>
        <position position="198"/>
    </location>
    <ligand>
        <name>S-adenosyl-L-methionine</name>
        <dbReference type="ChEBI" id="CHEBI:59789"/>
    </ligand>
</feature>
<feature type="active site" description="Nucleophile" evidence="6">
    <location>
        <position position="251"/>
    </location>
</feature>
<dbReference type="EC" id="2.1.1.202" evidence="8"/>
<sequence length="560" mass="62351">MGKLGFGDPSKSDLWKAVQTWRNDSESWIETAESRLSETLRVNPLRDDQEWVREILHSLGGKPIDWLPEGGGGQGWVMPWPRGKWPSNDVKILLCALHDSGRITRQEAVSMIPVKLLDCKAGHHILDMCAAPGSKSTQLCEAIDDEGVVVANESNPGRANLLVSNSKRVGLTSMVIIRHDGRHLPRCPNPGFDRILVDAPCSGSGTTRKNPELWEKWTERAGRKLNPLQVALVRKGAMLLAPGGRMVYSTCSMDPIENEAVVAEILRTCEFLTLVDTEIDEKCPGIVSRDGMSTWPQLNQKSSEEERIDDRDERALLPPEETEIATALPLCQRIWSDENDSGGFFVASFKHVGDGEVAQALMPTSEMVERPVSEPPPPTKNHELPATPDLLEAISKEWGADYEKMFTRGSKIYTISNEIHDWFWAGERMLRRGGKLPGCHWHPFQVIQAGLPTWEIRKGILQRPTSKGMHITAVKLSSRVHEIEADLLKEILLKGGPDKEDAAETISTIRDETSGGVVLRFNHEGVMWWLPAWLGGKLTLMLPDCERTLLTYALGLEVAL</sequence>
<evidence type="ECO:0000256" key="2">
    <source>
        <dbReference type="ARBA" id="ARBA00022603"/>
    </source>
</evidence>
<dbReference type="AlphaFoldDB" id="A0A075GXB8"/>
<feature type="binding site" evidence="6">
    <location>
        <position position="180"/>
    </location>
    <ligand>
        <name>S-adenosyl-L-methionine</name>
        <dbReference type="ChEBI" id="CHEBI:59789"/>
    </ligand>
</feature>
<dbReference type="InterPro" id="IPR018314">
    <property type="entry name" value="RsmB/NOL1/NOP2-like_CS"/>
</dbReference>
<evidence type="ECO:0000256" key="1">
    <source>
        <dbReference type="ARBA" id="ARBA00007494"/>
    </source>
</evidence>
<dbReference type="InterPro" id="IPR049560">
    <property type="entry name" value="MeTrfase_RsmB-F_NOP2_cat"/>
</dbReference>
<feature type="binding site" evidence="6">
    <location>
        <position position="153"/>
    </location>
    <ligand>
        <name>S-adenosyl-L-methionine</name>
        <dbReference type="ChEBI" id="CHEBI:59789"/>
    </ligand>
</feature>
<evidence type="ECO:0000256" key="3">
    <source>
        <dbReference type="ARBA" id="ARBA00022679"/>
    </source>
</evidence>
<feature type="domain" description="SAM-dependent MTase RsmB/NOP-type" evidence="7">
    <location>
        <begin position="28"/>
        <end position="352"/>
    </location>
</feature>
<evidence type="ECO:0000256" key="6">
    <source>
        <dbReference type="PROSITE-ProRule" id="PRU01023"/>
    </source>
</evidence>
<reference evidence="8" key="1">
    <citation type="journal article" date="2014" name="Genome Biol. Evol.">
        <title>Pangenome evidence for extensive interdomain horizontal transfer affecting lineage core and shell genes in uncultured planktonic thaumarchaeota and euryarchaeota.</title>
        <authorList>
            <person name="Deschamps P."/>
            <person name="Zivanovic Y."/>
            <person name="Moreira D."/>
            <person name="Rodriguez-Valera F."/>
            <person name="Lopez-Garcia P."/>
        </authorList>
    </citation>
    <scope>NUCLEOTIDE SEQUENCE</scope>
</reference>
<dbReference type="InterPro" id="IPR001678">
    <property type="entry name" value="MeTrfase_RsmB-F_NOP2_dom"/>
</dbReference>
<evidence type="ECO:0000256" key="4">
    <source>
        <dbReference type="ARBA" id="ARBA00022691"/>
    </source>
</evidence>
<dbReference type="GO" id="GO:0001510">
    <property type="term" value="P:RNA methylation"/>
    <property type="evidence" value="ECO:0007669"/>
    <property type="project" value="InterPro"/>
</dbReference>
<dbReference type="PROSITE" id="PS01153">
    <property type="entry name" value="NOL1_NOP2_SUN"/>
    <property type="match status" value="1"/>
</dbReference>
<keyword evidence="3 6" id="KW-0808">Transferase</keyword>
<dbReference type="InterPro" id="IPR023267">
    <property type="entry name" value="RCMT"/>
</dbReference>
<evidence type="ECO:0000313" key="8">
    <source>
        <dbReference type="EMBL" id="AIF06433.1"/>
    </source>
</evidence>